<dbReference type="PANTHER" id="PTHR33710:SF64">
    <property type="entry name" value="ENDONUCLEASE_EXONUCLEASE_PHOSPHATASE DOMAIN-CONTAINING PROTEIN"/>
    <property type="match status" value="1"/>
</dbReference>
<dbReference type="OrthoDB" id="1435636at2759"/>
<sequence>METRDKKEVGRGVKGERGVEKAPCNLIGKKIVGGNLVVWWRLEGGDIKGREWSQIIDKLEEMTVLNEFIEELRLINMPFIDGLTMSRLDRFFITKEWLHTWSKIAQWGLQRSVSDHCAIILKEKEVNWGPKPFMLNCWKEDKQYNEFVKAK</sequence>
<gene>
    <name evidence="1" type="ORF">CR513_62470</name>
</gene>
<dbReference type="Gene3D" id="3.60.10.10">
    <property type="entry name" value="Endonuclease/exonuclease/phosphatase"/>
    <property type="match status" value="1"/>
</dbReference>
<organism evidence="1 2">
    <name type="scientific">Mucuna pruriens</name>
    <name type="common">Velvet bean</name>
    <name type="synonym">Dolichos pruriens</name>
    <dbReference type="NCBI Taxonomy" id="157652"/>
    <lineage>
        <taxon>Eukaryota</taxon>
        <taxon>Viridiplantae</taxon>
        <taxon>Streptophyta</taxon>
        <taxon>Embryophyta</taxon>
        <taxon>Tracheophyta</taxon>
        <taxon>Spermatophyta</taxon>
        <taxon>Magnoliopsida</taxon>
        <taxon>eudicotyledons</taxon>
        <taxon>Gunneridae</taxon>
        <taxon>Pentapetalae</taxon>
        <taxon>rosids</taxon>
        <taxon>fabids</taxon>
        <taxon>Fabales</taxon>
        <taxon>Fabaceae</taxon>
        <taxon>Papilionoideae</taxon>
        <taxon>50 kb inversion clade</taxon>
        <taxon>NPAAA clade</taxon>
        <taxon>indigoferoid/millettioid clade</taxon>
        <taxon>Phaseoleae</taxon>
        <taxon>Mucuna</taxon>
    </lineage>
</organism>
<dbReference type="Proteomes" id="UP000257109">
    <property type="component" value="Unassembled WGS sequence"/>
</dbReference>
<proteinExistence type="predicted"/>
<feature type="non-terminal residue" evidence="1">
    <location>
        <position position="1"/>
    </location>
</feature>
<dbReference type="PANTHER" id="PTHR33710">
    <property type="entry name" value="BNAC02G09200D PROTEIN"/>
    <property type="match status" value="1"/>
</dbReference>
<dbReference type="InterPro" id="IPR036691">
    <property type="entry name" value="Endo/exonu/phosph_ase_sf"/>
</dbReference>
<evidence type="ECO:0000313" key="1">
    <source>
        <dbReference type="EMBL" id="RDX58226.1"/>
    </source>
</evidence>
<dbReference type="EMBL" id="QJKJ01017704">
    <property type="protein sequence ID" value="RDX58226.1"/>
    <property type="molecule type" value="Genomic_DNA"/>
</dbReference>
<keyword evidence="2" id="KW-1185">Reference proteome</keyword>
<dbReference type="SUPFAM" id="SSF56219">
    <property type="entry name" value="DNase I-like"/>
    <property type="match status" value="1"/>
</dbReference>
<protein>
    <submittedName>
        <fullName evidence="1">Uncharacterized protein</fullName>
    </submittedName>
</protein>
<accession>A0A371E0D4</accession>
<comment type="caution">
    <text evidence="1">The sequence shown here is derived from an EMBL/GenBank/DDBJ whole genome shotgun (WGS) entry which is preliminary data.</text>
</comment>
<evidence type="ECO:0000313" key="2">
    <source>
        <dbReference type="Proteomes" id="UP000257109"/>
    </source>
</evidence>
<name>A0A371E0D4_MUCPR</name>
<reference evidence="1" key="1">
    <citation type="submission" date="2018-05" db="EMBL/GenBank/DDBJ databases">
        <title>Draft genome of Mucuna pruriens seed.</title>
        <authorList>
            <person name="Nnadi N.E."/>
            <person name="Vos R."/>
            <person name="Hasami M.H."/>
            <person name="Devisetty U.K."/>
            <person name="Aguiy J.C."/>
        </authorList>
    </citation>
    <scope>NUCLEOTIDE SEQUENCE [LARGE SCALE GENOMIC DNA]</scope>
    <source>
        <strain evidence="1">JCA_2017</strain>
    </source>
</reference>
<dbReference type="AlphaFoldDB" id="A0A371E0D4"/>